<organism evidence="2 3">
    <name type="scientific">Rhododendron williamsianum</name>
    <dbReference type="NCBI Taxonomy" id="262921"/>
    <lineage>
        <taxon>Eukaryota</taxon>
        <taxon>Viridiplantae</taxon>
        <taxon>Streptophyta</taxon>
        <taxon>Embryophyta</taxon>
        <taxon>Tracheophyta</taxon>
        <taxon>Spermatophyta</taxon>
        <taxon>Magnoliopsida</taxon>
        <taxon>eudicotyledons</taxon>
        <taxon>Gunneridae</taxon>
        <taxon>Pentapetalae</taxon>
        <taxon>asterids</taxon>
        <taxon>Ericales</taxon>
        <taxon>Ericaceae</taxon>
        <taxon>Ericoideae</taxon>
        <taxon>Rhodoreae</taxon>
        <taxon>Rhododendron</taxon>
    </lineage>
</organism>
<name>A0A6A4M0D9_9ERIC</name>
<dbReference type="SMART" id="SM00579">
    <property type="entry name" value="FBD"/>
    <property type="match status" value="1"/>
</dbReference>
<dbReference type="InterPro" id="IPR006566">
    <property type="entry name" value="FBD"/>
</dbReference>
<evidence type="ECO:0000313" key="2">
    <source>
        <dbReference type="EMBL" id="KAE9461824.1"/>
    </source>
</evidence>
<feature type="non-terminal residue" evidence="2">
    <location>
        <position position="1"/>
    </location>
</feature>
<gene>
    <name evidence="2" type="ORF">C3L33_06301</name>
</gene>
<dbReference type="AlphaFoldDB" id="A0A6A4M0D9"/>
<comment type="caution">
    <text evidence="2">The sequence shown here is derived from an EMBL/GenBank/DDBJ whole genome shotgun (WGS) entry which is preliminary data.</text>
</comment>
<dbReference type="OrthoDB" id="1939276at2759"/>
<reference evidence="2 3" key="1">
    <citation type="journal article" date="2019" name="Genome Biol. Evol.">
        <title>The Rhododendron genome and chromosomal organization provide insight into shared whole-genome duplications across the heath family (Ericaceae).</title>
        <authorList>
            <person name="Soza V.L."/>
            <person name="Lindsley D."/>
            <person name="Waalkes A."/>
            <person name="Ramage E."/>
            <person name="Patwardhan R.P."/>
            <person name="Burton J.N."/>
            <person name="Adey A."/>
            <person name="Kumar A."/>
            <person name="Qiu R."/>
            <person name="Shendure J."/>
            <person name="Hall B."/>
        </authorList>
    </citation>
    <scope>NUCLEOTIDE SEQUENCE [LARGE SCALE GENOMIC DNA]</scope>
    <source>
        <strain evidence="2">RSF 1966-606</strain>
    </source>
</reference>
<keyword evidence="3" id="KW-1185">Reference proteome</keyword>
<proteinExistence type="predicted"/>
<accession>A0A6A4M0D9</accession>
<dbReference type="Proteomes" id="UP000428333">
    <property type="component" value="Linkage Group LG04"/>
</dbReference>
<evidence type="ECO:0000313" key="3">
    <source>
        <dbReference type="Proteomes" id="UP000428333"/>
    </source>
</evidence>
<dbReference type="EMBL" id="QEFC01000937">
    <property type="protein sequence ID" value="KAE9461824.1"/>
    <property type="molecule type" value="Genomic_DNA"/>
</dbReference>
<sequence length="125" mass="14714">MCFYLQHYGIQSTVLLNYNEEQYWTSQKWNYKCLMLHLKNVTISGHLMMDNCDSNFFSFVQFLLRNARVLQKMVISTPSDARLKEYFEAAKKLKSFPRSSPDAAIIFCQSNMIKKYHSVSETNAF</sequence>
<evidence type="ECO:0000259" key="1">
    <source>
        <dbReference type="SMART" id="SM00579"/>
    </source>
</evidence>
<protein>
    <recommendedName>
        <fullName evidence="1">FBD domain-containing protein</fullName>
    </recommendedName>
</protein>
<feature type="domain" description="FBD" evidence="1">
    <location>
        <begin position="32"/>
        <end position="108"/>
    </location>
</feature>
<dbReference type="Pfam" id="PF08387">
    <property type="entry name" value="FBD"/>
    <property type="match status" value="1"/>
</dbReference>